<dbReference type="SUPFAM" id="SSF48452">
    <property type="entry name" value="TPR-like"/>
    <property type="match status" value="1"/>
</dbReference>
<evidence type="ECO:0000313" key="3">
    <source>
        <dbReference type="Proteomes" id="UP000323917"/>
    </source>
</evidence>
<protein>
    <recommendedName>
        <fullName evidence="4">Tetratricopeptide repeat protein</fullName>
    </recommendedName>
</protein>
<gene>
    <name evidence="2" type="ORF">Pr1d_53190</name>
</gene>
<evidence type="ECO:0008006" key="4">
    <source>
        <dbReference type="Google" id="ProtNLM"/>
    </source>
</evidence>
<evidence type="ECO:0000256" key="1">
    <source>
        <dbReference type="SAM" id="MobiDB-lite"/>
    </source>
</evidence>
<keyword evidence="3" id="KW-1185">Reference proteome</keyword>
<dbReference type="Gene3D" id="1.25.40.10">
    <property type="entry name" value="Tetratricopeptide repeat domain"/>
    <property type="match status" value="2"/>
</dbReference>
<organism evidence="2 3">
    <name type="scientific">Bythopirellula goksoeyrii</name>
    <dbReference type="NCBI Taxonomy" id="1400387"/>
    <lineage>
        <taxon>Bacteria</taxon>
        <taxon>Pseudomonadati</taxon>
        <taxon>Planctomycetota</taxon>
        <taxon>Planctomycetia</taxon>
        <taxon>Pirellulales</taxon>
        <taxon>Lacipirellulaceae</taxon>
        <taxon>Bythopirellula</taxon>
    </lineage>
</organism>
<dbReference type="KEGG" id="bgok:Pr1d_53190"/>
<proteinExistence type="predicted"/>
<name>A0A5B9QVD8_9BACT</name>
<accession>A0A5B9QVD8</accession>
<feature type="region of interest" description="Disordered" evidence="1">
    <location>
        <begin position="329"/>
        <end position="349"/>
    </location>
</feature>
<reference evidence="2 3" key="1">
    <citation type="submission" date="2019-08" db="EMBL/GenBank/DDBJ databases">
        <title>Deep-cultivation of Planctomycetes and their phenomic and genomic characterization uncovers novel biology.</title>
        <authorList>
            <person name="Wiegand S."/>
            <person name="Jogler M."/>
            <person name="Boedeker C."/>
            <person name="Pinto D."/>
            <person name="Vollmers J."/>
            <person name="Rivas-Marin E."/>
            <person name="Kohn T."/>
            <person name="Peeters S.H."/>
            <person name="Heuer A."/>
            <person name="Rast P."/>
            <person name="Oberbeckmann S."/>
            <person name="Bunk B."/>
            <person name="Jeske O."/>
            <person name="Meyerdierks A."/>
            <person name="Storesund J.E."/>
            <person name="Kallscheuer N."/>
            <person name="Luecker S."/>
            <person name="Lage O.M."/>
            <person name="Pohl T."/>
            <person name="Merkel B.J."/>
            <person name="Hornburger P."/>
            <person name="Mueller R.-W."/>
            <person name="Bruemmer F."/>
            <person name="Labrenz M."/>
            <person name="Spormann A.M."/>
            <person name="Op den Camp H."/>
            <person name="Overmann J."/>
            <person name="Amann R."/>
            <person name="Jetten M.S.M."/>
            <person name="Mascher T."/>
            <person name="Medema M.H."/>
            <person name="Devos D.P."/>
            <person name="Kaster A.-K."/>
            <person name="Ovreas L."/>
            <person name="Rohde M."/>
            <person name="Galperin M.Y."/>
            <person name="Jogler C."/>
        </authorList>
    </citation>
    <scope>NUCLEOTIDE SEQUENCE [LARGE SCALE GENOMIC DNA]</scope>
    <source>
        <strain evidence="2 3">Pr1d</strain>
    </source>
</reference>
<dbReference type="InterPro" id="IPR011990">
    <property type="entry name" value="TPR-like_helical_dom_sf"/>
</dbReference>
<evidence type="ECO:0000313" key="2">
    <source>
        <dbReference type="EMBL" id="QEG37971.1"/>
    </source>
</evidence>
<sequence length="1334" mass="151862">MSSSFVYKPSVRFVMQVLNALSLMTALLLGFGLLPTQFGSANDVLGEQIKVVYLDVFRPSKVEKEWTPLLPRELIRQAVLLSAREEFGFTTRDMVLGDSIDESNPHIDSLKCSTVTADQKMSLTLQLSEDPENKHSLSHKIQAAAGGYVSSKSYPDIVEKSELWTRSELVELFKSWGWIHKPTPINPEATLSEEVESLLHTFNEYAQFDAVRRLHSQIRTEGESPALLAALVRGYANLGQLCRYHFTGREQVFYARSLLYAERLLVRHGDSPFARWNRAYARVMAGLDFAAVKDLQQAEEFLNSDTPPAWVPILTAYLDHSLIKSVNKTNSEDSSIEQENLSDQAPEEPEAPEWVQIAFDLFGSRAELNNQEPADPTDSLAAYLCLVLAERTRNVSYQNTFFDSLIRLQPLCLRAIDSMADRGGVSNLHRMTTLGPSVNLRSLRSHVLAMPGLPPEAVSTIRECYEGNWPNKPVPSLVMALRAGMADDLESELSWSALAEMIQDVHFVQVYRRGIFMKFSWSVPVDDFLDAASQSLQGYRFAPIIEALHLDPTLQSNEINALMEKIQFGDLSVTATLLLDKSWWGRKPTTTSHFRWVWNRLIQSGDATSHDLVARIVKLHTHQNSRRLWFARELHFVNPYSPIWASAFVSNDWVHAQPDVKRYLEHFGYDPYFLRRLAEQQVKAELYEDAQKTLERFIVVCPNRWGYEELAAIHRRKGENTIANTLMEEFLSVGTDLGLSDARVHAELAEKHLEQNEFDEALKHAELAAQSGAAWAMMTAAYVNERTGHWNRSESLVRSTSERYDTGRSLLYWWCRRTGRGDLEYARGLAQQYFTEPHDTSCISGEIDEALFSLLEDNPEAALKSLLHKFEPDKDPFIGLHAVLVANQLDQLETRDSLLQDLPVEWIPASVGSHQRYYELANLLRKFWNGEEVVFDWKVFDEKVKRLSKIHQVRVYYFVSEVGKILGTQKLADEYLKRCTAPIGGVDDANQILALAQLHAKGEDPYAEDLPELHQVPWPGSDSELYQMAGRLIDQGRPAEAKPLLLEFVERTGNYTGMRRLARLHLQNHEFLEALPFAERAATWGDSTGIFRAMSANDGLGRFDDSEKWVRKLAERYEDDQAEWYLWCIRTGQGDVANARVLAKKHYVDADPPYKAGDWRSPVFFLLDEDIPEAIREFQSAYEHYPDPWSGLHLATLYEAIGNDEQRNDILESVANTKHLKRFGKSDRNSMVKLAQLFLPACLDPTNTHPISQQIDYLSSTLSTNQKVNVNYFAAHLFQTIGDDSLALEYLKRCVTPNYSLQVNQSLAYRDLRKSGLDPFDLLTSKEEAIDTDR</sequence>
<dbReference type="Proteomes" id="UP000323917">
    <property type="component" value="Chromosome"/>
</dbReference>
<feature type="compositionally biased region" description="Polar residues" evidence="1">
    <location>
        <begin position="329"/>
        <end position="343"/>
    </location>
</feature>
<dbReference type="EMBL" id="CP042913">
    <property type="protein sequence ID" value="QEG37971.1"/>
    <property type="molecule type" value="Genomic_DNA"/>
</dbReference>